<reference evidence="1 2" key="1">
    <citation type="submission" date="2015-03" db="EMBL/GenBank/DDBJ databases">
        <authorList>
            <person name="Murphy D."/>
        </authorList>
    </citation>
    <scope>NUCLEOTIDE SEQUENCE [LARGE SCALE GENOMIC DNA]</scope>
    <source>
        <strain evidence="1 2">PAP088</strain>
    </source>
</reference>
<protein>
    <submittedName>
        <fullName evidence="1">Uncharacterized protein</fullName>
    </submittedName>
</protein>
<proteinExistence type="predicted"/>
<organism evidence="1 2">
    <name type="scientific">Mycobacteroides abscessus</name>
    <dbReference type="NCBI Taxonomy" id="36809"/>
    <lineage>
        <taxon>Bacteria</taxon>
        <taxon>Bacillati</taxon>
        <taxon>Actinomycetota</taxon>
        <taxon>Actinomycetes</taxon>
        <taxon>Mycobacteriales</taxon>
        <taxon>Mycobacteriaceae</taxon>
        <taxon>Mycobacteroides</taxon>
    </lineage>
</organism>
<dbReference type="EMBL" id="CSWP01000013">
    <property type="protein sequence ID" value="CPV71176.1"/>
    <property type="molecule type" value="Genomic_DNA"/>
</dbReference>
<evidence type="ECO:0000313" key="1">
    <source>
        <dbReference type="EMBL" id="CPV71176.1"/>
    </source>
</evidence>
<sequence>MNWSSCRRPETAPARSIPFVSIWRRIDGKHTGVGRDEPAAECGTEVAEAAAPGPIYIWDGATPENRTGGFAVDEYHPGSAVTGHIVIEAAAKPPFGEWEQLSEWPT</sequence>
<gene>
    <name evidence="1" type="ORF">ERS075579_04956</name>
</gene>
<dbReference type="AlphaFoldDB" id="A0A0U0ZTP7"/>
<name>A0A0U0ZTP7_9MYCO</name>
<evidence type="ECO:0000313" key="2">
    <source>
        <dbReference type="Proteomes" id="UP000045782"/>
    </source>
</evidence>
<accession>A0A0U0ZTP7</accession>
<dbReference type="Proteomes" id="UP000045782">
    <property type="component" value="Unassembled WGS sequence"/>
</dbReference>